<proteinExistence type="predicted"/>
<dbReference type="Pfam" id="PF09581">
    <property type="entry name" value="Spore_III_AF"/>
    <property type="match status" value="1"/>
</dbReference>
<protein>
    <submittedName>
        <fullName evidence="2">Stage III sporulation protein AF</fullName>
    </submittedName>
</protein>
<evidence type="ECO:0000256" key="1">
    <source>
        <dbReference type="SAM" id="Phobius"/>
    </source>
</evidence>
<comment type="caution">
    <text evidence="2">The sequence shown here is derived from an EMBL/GenBank/DDBJ whole genome shotgun (WGS) entry which is preliminary data.</text>
</comment>
<evidence type="ECO:0000313" key="3">
    <source>
        <dbReference type="Proteomes" id="UP000624041"/>
    </source>
</evidence>
<dbReference type="RefSeq" id="WP_156858080.1">
    <property type="nucleotide sequence ID" value="NZ_BMOS01000029.1"/>
</dbReference>
<feature type="transmembrane region" description="Helical" evidence="1">
    <location>
        <begin position="37"/>
        <end position="56"/>
    </location>
</feature>
<keyword evidence="1" id="KW-0472">Membrane</keyword>
<reference evidence="2" key="2">
    <citation type="submission" date="2020-09" db="EMBL/GenBank/DDBJ databases">
        <authorList>
            <person name="Sun Q."/>
            <person name="Ohkuma M."/>
        </authorList>
    </citation>
    <scope>NUCLEOTIDE SEQUENCE</scope>
    <source>
        <strain evidence="2">JCM 17251</strain>
    </source>
</reference>
<accession>A0A917Y1N7</accession>
<reference evidence="2" key="1">
    <citation type="journal article" date="2014" name="Int. J. Syst. Evol. Microbiol.">
        <title>Complete genome sequence of Corynebacterium casei LMG S-19264T (=DSM 44701T), isolated from a smear-ripened cheese.</title>
        <authorList>
            <consortium name="US DOE Joint Genome Institute (JGI-PGF)"/>
            <person name="Walter F."/>
            <person name="Albersmeier A."/>
            <person name="Kalinowski J."/>
            <person name="Ruckert C."/>
        </authorList>
    </citation>
    <scope>NUCLEOTIDE SEQUENCE</scope>
    <source>
        <strain evidence="2">JCM 17251</strain>
    </source>
</reference>
<dbReference type="EMBL" id="BMOS01000029">
    <property type="protein sequence ID" value="GGN64038.1"/>
    <property type="molecule type" value="Genomic_DNA"/>
</dbReference>
<dbReference type="InterPro" id="IPR014245">
    <property type="entry name" value="Spore_III_AF"/>
</dbReference>
<dbReference type="AlphaFoldDB" id="A0A917Y1N7"/>
<keyword evidence="1" id="KW-1133">Transmembrane helix</keyword>
<evidence type="ECO:0000313" key="2">
    <source>
        <dbReference type="EMBL" id="GGN64038.1"/>
    </source>
</evidence>
<sequence>MEMLTNWITQIIIFILVATIIDLLIPNLSMGKYIKLVLGLILILILLSPIFSLFNLDFEQAVADTYRSIFDTGGEMEEVQDSIELQKSEIESTHDAYILEEMAVQLTSLTDEALQTEYDARITDISFVFADEAEKTYEGLDEVIVYLEKSTAREGQIKPVEKIVINAEEDQELEEADEPIVELLRDRWELQDKKITVYWEGGAS</sequence>
<dbReference type="NCBIfam" id="TIGR02896">
    <property type="entry name" value="spore_III_AF"/>
    <property type="match status" value="1"/>
</dbReference>
<organism evidence="2 3">
    <name type="scientific">Oceanobacillus indicireducens</name>
    <dbReference type="NCBI Taxonomy" id="1004261"/>
    <lineage>
        <taxon>Bacteria</taxon>
        <taxon>Bacillati</taxon>
        <taxon>Bacillota</taxon>
        <taxon>Bacilli</taxon>
        <taxon>Bacillales</taxon>
        <taxon>Bacillaceae</taxon>
        <taxon>Oceanobacillus</taxon>
    </lineage>
</organism>
<keyword evidence="3" id="KW-1185">Reference proteome</keyword>
<keyword evidence="1" id="KW-0812">Transmembrane</keyword>
<dbReference type="Proteomes" id="UP000624041">
    <property type="component" value="Unassembled WGS sequence"/>
</dbReference>
<feature type="transmembrane region" description="Helical" evidence="1">
    <location>
        <begin position="6"/>
        <end position="25"/>
    </location>
</feature>
<name>A0A917Y1N7_9BACI</name>
<gene>
    <name evidence="2" type="primary">spoIIIAF</name>
    <name evidence="2" type="ORF">GCM10007971_31490</name>
</gene>